<feature type="region of interest" description="Disordered" evidence="1">
    <location>
        <begin position="170"/>
        <end position="204"/>
    </location>
</feature>
<feature type="compositionally biased region" description="Low complexity" evidence="1">
    <location>
        <begin position="400"/>
        <end position="418"/>
    </location>
</feature>
<dbReference type="GeneID" id="19202290"/>
<dbReference type="Proteomes" id="UP000053558">
    <property type="component" value="Unassembled WGS sequence"/>
</dbReference>
<dbReference type="EMBL" id="JH711588">
    <property type="protein sequence ID" value="EIW75598.1"/>
    <property type="molecule type" value="Genomic_DNA"/>
</dbReference>
<feature type="compositionally biased region" description="Basic residues" evidence="1">
    <location>
        <begin position="191"/>
        <end position="204"/>
    </location>
</feature>
<feature type="region of interest" description="Disordered" evidence="1">
    <location>
        <begin position="566"/>
        <end position="609"/>
    </location>
</feature>
<sequence length="609" mass="65188">MARVTVGGARVSQRSVPSDRMSSGMELRAARNEKGWDIDIVIEMEEEEETPQPQTVAAPSGTETQQPLRNPCPYQRALLKRRPLTTTPYTHFLDFHLQPALPQTNSQQNSFSTTTDALMDNFSWSDSVRAAIAPCLPCFSATSNSPSNGEGSGTPSTNTSRTDLAHLLADPTSDVDSDGEALSLHSANPSSRRRRRRSKKQKKAPKFSLTLFGYTFGRQPIYLSDDDDDLVPSGRPVVVSATASSSTLDSDAAPLDAAAIQRLTSPQPQKTQEQVEEERRMAEEEEERVRAKAERKARRKERKERERDAALQALGGGPQELEQGAGEFEGFQEGTVPYPEDTSYYEPPSANLSHDRQTFVHQQQLGAANAALDEGSGSDDADLGGELYTRKKRSSVAAWGGSDSNSNSRTSASGGSSNPRRMSLPASAPFTLNLHPHSQQQAPQRLLSAGPPSASAYPSTTMPTLTSSTPTKKSKDKSSSGASKSRRRTSTIPSSSASATTASERTLHSPAQSISAAYAPSPLVIDAGARTPERIYDDEQEAAGYMHGPPSAGLPSAGFSSKSGFPSAGLTASGGGRTRSASVGKRATAAMDGRALHEHGQRLGRIEQE</sequence>
<feature type="compositionally biased region" description="Basic and acidic residues" evidence="1">
    <location>
        <begin position="277"/>
        <end position="294"/>
    </location>
</feature>
<feature type="compositionally biased region" description="Low complexity" evidence="1">
    <location>
        <begin position="490"/>
        <end position="504"/>
    </location>
</feature>
<feature type="compositionally biased region" description="Polar residues" evidence="1">
    <location>
        <begin position="263"/>
        <end position="272"/>
    </location>
</feature>
<proteinExistence type="predicted"/>
<evidence type="ECO:0000256" key="1">
    <source>
        <dbReference type="SAM" id="MobiDB-lite"/>
    </source>
</evidence>
<feature type="region of interest" description="Disordered" evidence="1">
    <location>
        <begin position="263"/>
        <end position="522"/>
    </location>
</feature>
<reference evidence="3" key="1">
    <citation type="journal article" date="2012" name="Science">
        <title>The Paleozoic origin of enzymatic lignin decomposition reconstructed from 31 fungal genomes.</title>
        <authorList>
            <person name="Floudas D."/>
            <person name="Binder M."/>
            <person name="Riley R."/>
            <person name="Barry K."/>
            <person name="Blanchette R.A."/>
            <person name="Henrissat B."/>
            <person name="Martinez A.T."/>
            <person name="Otillar R."/>
            <person name="Spatafora J.W."/>
            <person name="Yadav J.S."/>
            <person name="Aerts A."/>
            <person name="Benoit I."/>
            <person name="Boyd A."/>
            <person name="Carlson A."/>
            <person name="Copeland A."/>
            <person name="Coutinho P.M."/>
            <person name="de Vries R.P."/>
            <person name="Ferreira P."/>
            <person name="Findley K."/>
            <person name="Foster B."/>
            <person name="Gaskell J."/>
            <person name="Glotzer D."/>
            <person name="Gorecki P."/>
            <person name="Heitman J."/>
            <person name="Hesse C."/>
            <person name="Hori C."/>
            <person name="Igarashi K."/>
            <person name="Jurgens J.A."/>
            <person name="Kallen N."/>
            <person name="Kersten P."/>
            <person name="Kohler A."/>
            <person name="Kuees U."/>
            <person name="Kumar T.K.A."/>
            <person name="Kuo A."/>
            <person name="LaButti K."/>
            <person name="Larrondo L.F."/>
            <person name="Lindquist E."/>
            <person name="Ling A."/>
            <person name="Lombard V."/>
            <person name="Lucas S."/>
            <person name="Lundell T."/>
            <person name="Martin R."/>
            <person name="McLaughlin D.J."/>
            <person name="Morgenstern I."/>
            <person name="Morin E."/>
            <person name="Murat C."/>
            <person name="Nagy L.G."/>
            <person name="Nolan M."/>
            <person name="Ohm R.A."/>
            <person name="Patyshakuliyeva A."/>
            <person name="Rokas A."/>
            <person name="Ruiz-Duenas F.J."/>
            <person name="Sabat G."/>
            <person name="Salamov A."/>
            <person name="Samejima M."/>
            <person name="Schmutz J."/>
            <person name="Slot J.C."/>
            <person name="St John F."/>
            <person name="Stenlid J."/>
            <person name="Sun H."/>
            <person name="Sun S."/>
            <person name="Syed K."/>
            <person name="Tsang A."/>
            <person name="Wiebenga A."/>
            <person name="Young D."/>
            <person name="Pisabarro A."/>
            <person name="Eastwood D.C."/>
            <person name="Martin F."/>
            <person name="Cullen D."/>
            <person name="Grigoriev I.V."/>
            <person name="Hibbett D.S."/>
        </authorList>
    </citation>
    <scope>NUCLEOTIDE SEQUENCE [LARGE SCALE GENOMIC DNA]</scope>
    <source>
        <strain evidence="3">RWD-64-598 SS2</strain>
    </source>
</reference>
<name>A0A5M3M8M9_CONPW</name>
<organism evidence="2 3">
    <name type="scientific">Coniophora puteana (strain RWD-64-598)</name>
    <name type="common">Brown rot fungus</name>
    <dbReference type="NCBI Taxonomy" id="741705"/>
    <lineage>
        <taxon>Eukaryota</taxon>
        <taxon>Fungi</taxon>
        <taxon>Dikarya</taxon>
        <taxon>Basidiomycota</taxon>
        <taxon>Agaricomycotina</taxon>
        <taxon>Agaricomycetes</taxon>
        <taxon>Agaricomycetidae</taxon>
        <taxon>Boletales</taxon>
        <taxon>Coniophorineae</taxon>
        <taxon>Coniophoraceae</taxon>
        <taxon>Coniophora</taxon>
    </lineage>
</organism>
<feature type="compositionally biased region" description="Polar residues" evidence="1">
    <location>
        <begin position="51"/>
        <end position="68"/>
    </location>
</feature>
<gene>
    <name evidence="2" type="ORF">CONPUDRAFT_147181</name>
</gene>
<protein>
    <submittedName>
        <fullName evidence="2">Uncharacterized protein</fullName>
    </submittedName>
</protein>
<dbReference type="RefSeq" id="XP_007774301.1">
    <property type="nucleotide sequence ID" value="XM_007776111.1"/>
</dbReference>
<evidence type="ECO:0000313" key="2">
    <source>
        <dbReference type="EMBL" id="EIW75598.1"/>
    </source>
</evidence>
<feature type="compositionally biased region" description="Low complexity" evidence="1">
    <location>
        <begin position="319"/>
        <end position="334"/>
    </location>
</feature>
<feature type="region of interest" description="Disordered" evidence="1">
    <location>
        <begin position="1"/>
        <end position="29"/>
    </location>
</feature>
<evidence type="ECO:0000313" key="3">
    <source>
        <dbReference type="Proteomes" id="UP000053558"/>
    </source>
</evidence>
<feature type="region of interest" description="Disordered" evidence="1">
    <location>
        <begin position="47"/>
        <end position="70"/>
    </location>
</feature>
<keyword evidence="3" id="KW-1185">Reference proteome</keyword>
<feature type="compositionally biased region" description="Low complexity" evidence="1">
    <location>
        <begin position="448"/>
        <end position="471"/>
    </location>
</feature>
<dbReference type="KEGG" id="cput:CONPUDRAFT_147181"/>
<accession>A0A5M3M8M9</accession>
<feature type="compositionally biased region" description="Basic and acidic residues" evidence="1">
    <location>
        <begin position="594"/>
        <end position="609"/>
    </location>
</feature>
<dbReference type="AlphaFoldDB" id="A0A5M3M8M9"/>
<comment type="caution">
    <text evidence="2">The sequence shown here is derived from an EMBL/GenBank/DDBJ whole genome shotgun (WGS) entry which is preliminary data.</text>
</comment>
<dbReference type="OrthoDB" id="3255924at2759"/>